<dbReference type="PANTHER" id="PTHR13061">
    <property type="entry name" value="DYNACTIN SUBUNIT P25"/>
    <property type="match status" value="1"/>
</dbReference>
<dbReference type="OrthoDB" id="9803036at2"/>
<dbReference type="Gene3D" id="2.160.10.10">
    <property type="entry name" value="Hexapeptide repeat proteins"/>
    <property type="match status" value="1"/>
</dbReference>
<dbReference type="InterPro" id="IPR050484">
    <property type="entry name" value="Transf_Hexapept/Carb_Anhydrase"/>
</dbReference>
<dbReference type="SUPFAM" id="SSF51161">
    <property type="entry name" value="Trimeric LpxA-like enzymes"/>
    <property type="match status" value="1"/>
</dbReference>
<comment type="caution">
    <text evidence="1">The sequence shown here is derived from an EMBL/GenBank/DDBJ whole genome shotgun (WGS) entry which is preliminary data.</text>
</comment>
<proteinExistence type="predicted"/>
<sequence length="179" mass="19792">MTYIRSHKGVHPEFGDRVWIDPSAVVIGDVVLGEDCSVWPMTTIRGDMHRIRIGKRCSIQDGSVCHITHAGPYNPDGWPLIVGDDVTVGHKALLHGCTIGSRVLVGMGTIIMDGARVDDEVIIAAGTLVPPGKHLESGYLYRGSPVRQARELTQEERDFFTYTASNYVRLKDEHRTDDP</sequence>
<dbReference type="CDD" id="cd04645">
    <property type="entry name" value="LbH_gamma_CA_like"/>
    <property type="match status" value="1"/>
</dbReference>
<dbReference type="EMBL" id="SOAX01000001">
    <property type="protein sequence ID" value="TDT44096.1"/>
    <property type="molecule type" value="Genomic_DNA"/>
</dbReference>
<organism evidence="1 2">
    <name type="scientific">Halospina denitrificans</name>
    <dbReference type="NCBI Taxonomy" id="332522"/>
    <lineage>
        <taxon>Bacteria</taxon>
        <taxon>Pseudomonadati</taxon>
        <taxon>Pseudomonadota</taxon>
        <taxon>Gammaproteobacteria</taxon>
        <taxon>Halospina</taxon>
    </lineage>
</organism>
<dbReference type="InterPro" id="IPR011004">
    <property type="entry name" value="Trimer_LpxA-like_sf"/>
</dbReference>
<dbReference type="Proteomes" id="UP000295830">
    <property type="component" value="Unassembled WGS sequence"/>
</dbReference>
<dbReference type="AlphaFoldDB" id="A0A4R7K0Y8"/>
<keyword evidence="2" id="KW-1185">Reference proteome</keyword>
<accession>A0A4R7K0Y8</accession>
<gene>
    <name evidence="1" type="ORF">DES49_0195</name>
</gene>
<evidence type="ECO:0000313" key="2">
    <source>
        <dbReference type="Proteomes" id="UP000295830"/>
    </source>
</evidence>
<name>A0A4R7K0Y8_9GAMM</name>
<evidence type="ECO:0000313" key="1">
    <source>
        <dbReference type="EMBL" id="TDT44096.1"/>
    </source>
</evidence>
<dbReference type="PANTHER" id="PTHR13061:SF56">
    <property type="entry name" value="PROTEIN YRDA"/>
    <property type="match status" value="1"/>
</dbReference>
<dbReference type="InterPro" id="IPR001451">
    <property type="entry name" value="Hexapep"/>
</dbReference>
<dbReference type="GO" id="GO:0016740">
    <property type="term" value="F:transferase activity"/>
    <property type="evidence" value="ECO:0007669"/>
    <property type="project" value="UniProtKB-KW"/>
</dbReference>
<dbReference type="RefSeq" id="WP_133734518.1">
    <property type="nucleotide sequence ID" value="NZ_SOAX01000001.1"/>
</dbReference>
<keyword evidence="1" id="KW-0808">Transferase</keyword>
<dbReference type="Pfam" id="PF00132">
    <property type="entry name" value="Hexapep"/>
    <property type="match status" value="2"/>
</dbReference>
<reference evidence="1 2" key="1">
    <citation type="submission" date="2019-03" db="EMBL/GenBank/DDBJ databases">
        <title>Genomic Encyclopedia of Type Strains, Phase IV (KMG-IV): sequencing the most valuable type-strain genomes for metagenomic binning, comparative biology and taxonomic classification.</title>
        <authorList>
            <person name="Goeker M."/>
        </authorList>
    </citation>
    <scope>NUCLEOTIDE SEQUENCE [LARGE SCALE GENOMIC DNA]</scope>
    <source>
        <strain evidence="1 2">DSM 15505</strain>
    </source>
</reference>
<dbReference type="InterPro" id="IPR047324">
    <property type="entry name" value="LbH_gamma_CA-like"/>
</dbReference>
<protein>
    <submittedName>
        <fullName evidence="1">Carbonic anhydrase/acetyltransferase-like protein (Isoleucine patch superfamily)</fullName>
    </submittedName>
</protein>